<dbReference type="EMBL" id="SMFK01000004">
    <property type="protein sequence ID" value="TDD97443.1"/>
    <property type="molecule type" value="Genomic_DNA"/>
</dbReference>
<evidence type="ECO:0000256" key="4">
    <source>
        <dbReference type="ARBA" id="ARBA00022576"/>
    </source>
</evidence>
<evidence type="ECO:0000313" key="15">
    <source>
        <dbReference type="Proteomes" id="UP000295479"/>
    </source>
</evidence>
<keyword evidence="15" id="KW-1185">Reference proteome</keyword>
<dbReference type="InterPro" id="IPR020578">
    <property type="entry name" value="Aminotrans_V_PyrdxlP_BS"/>
</dbReference>
<dbReference type="OrthoDB" id="9809412at2"/>
<reference evidence="14 15" key="1">
    <citation type="submission" date="2019-03" db="EMBL/GenBank/DDBJ databases">
        <title>Flavobacterium AR-3-4 sp. nov. isolated from arctic soil.</title>
        <authorList>
            <person name="Chaudhary D.K."/>
        </authorList>
    </citation>
    <scope>NUCLEOTIDE SEQUENCE [LARGE SCALE GENOMIC DNA]</scope>
    <source>
        <strain evidence="14 15">AR-3-4</strain>
    </source>
</reference>
<evidence type="ECO:0000256" key="6">
    <source>
        <dbReference type="ARBA" id="ARBA00022679"/>
    </source>
</evidence>
<dbReference type="UniPathway" id="UPA00135">
    <property type="reaction ID" value="UER00197"/>
</dbReference>
<comment type="caution">
    <text evidence="14">The sequence shown here is derived from an EMBL/GenBank/DDBJ whole genome shotgun (WGS) entry which is preliminary data.</text>
</comment>
<dbReference type="InterPro" id="IPR022278">
    <property type="entry name" value="Pser_aminoTfrase"/>
</dbReference>
<dbReference type="InterPro" id="IPR000192">
    <property type="entry name" value="Aminotrans_V_dom"/>
</dbReference>
<evidence type="ECO:0000256" key="10">
    <source>
        <dbReference type="ARBA" id="ARBA00047630"/>
    </source>
</evidence>
<dbReference type="PANTHER" id="PTHR43247:SF1">
    <property type="entry name" value="PHOSPHOSERINE AMINOTRANSFERASE"/>
    <property type="match status" value="1"/>
</dbReference>
<dbReference type="PANTHER" id="PTHR43247">
    <property type="entry name" value="PHOSPHOSERINE AMINOTRANSFERASE"/>
    <property type="match status" value="1"/>
</dbReference>
<dbReference type="PIRSF" id="PIRSF000525">
    <property type="entry name" value="SerC"/>
    <property type="match status" value="1"/>
</dbReference>
<evidence type="ECO:0000256" key="8">
    <source>
        <dbReference type="ARBA" id="ARBA00023096"/>
    </source>
</evidence>
<evidence type="ECO:0000256" key="11">
    <source>
        <dbReference type="ARBA" id="ARBA00049007"/>
    </source>
</evidence>
<organism evidence="14 15">
    <name type="scientific">Flavobacterium cellulosilyticum</name>
    <dbReference type="NCBI Taxonomy" id="2541731"/>
    <lineage>
        <taxon>Bacteria</taxon>
        <taxon>Pseudomonadati</taxon>
        <taxon>Bacteroidota</taxon>
        <taxon>Flavobacteriia</taxon>
        <taxon>Flavobacteriales</taxon>
        <taxon>Flavobacteriaceae</taxon>
        <taxon>Flavobacterium</taxon>
    </lineage>
</organism>
<dbReference type="InterPro" id="IPR015422">
    <property type="entry name" value="PyrdxlP-dep_Trfase_small"/>
</dbReference>
<gene>
    <name evidence="12 14" type="primary">serC</name>
    <name evidence="14" type="ORF">E0F76_09050</name>
</gene>
<comment type="function">
    <text evidence="12">Catalyzes the reversible conversion of 3-phosphohydroxypyruvate to phosphoserine and of 3-hydroxy-2-oxo-4-phosphonooxybutanoate to phosphohydroxythreonine.</text>
</comment>
<evidence type="ECO:0000259" key="13">
    <source>
        <dbReference type="Pfam" id="PF00266"/>
    </source>
</evidence>
<protein>
    <recommendedName>
        <fullName evidence="12">Phosphoserine aminotransferase</fullName>
        <ecNumber evidence="12">2.6.1.52</ecNumber>
    </recommendedName>
    <alternativeName>
        <fullName evidence="12">Phosphohydroxythreonine aminotransferase</fullName>
        <shortName evidence="12">PSAT</shortName>
    </alternativeName>
</protein>
<dbReference type="InterPro" id="IPR015424">
    <property type="entry name" value="PyrdxlP-dep_Trfase"/>
</dbReference>
<dbReference type="Gene3D" id="3.40.640.10">
    <property type="entry name" value="Type I PLP-dependent aspartate aminotransferase-like (Major domain)"/>
    <property type="match status" value="1"/>
</dbReference>
<comment type="pathway">
    <text evidence="2 12">Amino-acid biosynthesis; L-serine biosynthesis; L-serine from 3-phospho-D-glycerate: step 2/3.</text>
</comment>
<dbReference type="FunFam" id="3.40.640.10:FF:000010">
    <property type="entry name" value="Phosphoserine aminotransferase"/>
    <property type="match status" value="1"/>
</dbReference>
<name>A0A4R5CGN9_9FLAO</name>
<feature type="binding site" evidence="12">
    <location>
        <begin position="234"/>
        <end position="235"/>
    </location>
    <ligand>
        <name>pyridoxal 5'-phosphate</name>
        <dbReference type="ChEBI" id="CHEBI:597326"/>
    </ligand>
</feature>
<dbReference type="Proteomes" id="UP000295479">
    <property type="component" value="Unassembled WGS sequence"/>
</dbReference>
<keyword evidence="6 12" id="KW-0808">Transferase</keyword>
<dbReference type="RefSeq" id="WP_132004506.1">
    <property type="nucleotide sequence ID" value="NZ_SMFK01000004.1"/>
</dbReference>
<dbReference type="AlphaFoldDB" id="A0A4R5CGN9"/>
<dbReference type="UniPathway" id="UPA00244">
    <property type="reaction ID" value="UER00311"/>
</dbReference>
<feature type="binding site" evidence="12">
    <location>
        <begin position="76"/>
        <end position="77"/>
    </location>
    <ligand>
        <name>pyridoxal 5'-phosphate</name>
        <dbReference type="ChEBI" id="CHEBI:597326"/>
    </ligand>
</feature>
<dbReference type="GO" id="GO:0008615">
    <property type="term" value="P:pyridoxine biosynthetic process"/>
    <property type="evidence" value="ECO:0007669"/>
    <property type="project" value="UniProtKB-UniRule"/>
</dbReference>
<keyword evidence="4 12" id="KW-0032">Aminotransferase</keyword>
<keyword evidence="5 12" id="KW-0028">Amino-acid biosynthesis</keyword>
<dbReference type="GO" id="GO:0004648">
    <property type="term" value="F:O-phospho-L-serine:2-oxoglutarate aminotransferase activity"/>
    <property type="evidence" value="ECO:0007669"/>
    <property type="project" value="UniProtKB-UniRule"/>
</dbReference>
<comment type="caution">
    <text evidence="12">Lacks conserved residue(s) required for the propagation of feature annotation.</text>
</comment>
<evidence type="ECO:0000313" key="14">
    <source>
        <dbReference type="EMBL" id="TDD97443.1"/>
    </source>
</evidence>
<comment type="similarity">
    <text evidence="3 12">Belongs to the class-V pyridoxal-phosphate-dependent aminotransferase family. SerC subfamily.</text>
</comment>
<dbReference type="SUPFAM" id="SSF53383">
    <property type="entry name" value="PLP-dependent transferases"/>
    <property type="match status" value="1"/>
</dbReference>
<dbReference type="PROSITE" id="PS00595">
    <property type="entry name" value="AA_TRANSFER_CLASS_5"/>
    <property type="match status" value="1"/>
</dbReference>
<feature type="modified residue" description="N6-(pyridoxal phosphate)lysine" evidence="12">
    <location>
        <position position="193"/>
    </location>
</feature>
<evidence type="ECO:0000256" key="3">
    <source>
        <dbReference type="ARBA" id="ARBA00006904"/>
    </source>
</evidence>
<feature type="binding site" evidence="12">
    <location>
        <position position="150"/>
    </location>
    <ligand>
        <name>pyridoxal 5'-phosphate</name>
        <dbReference type="ChEBI" id="CHEBI:597326"/>
    </ligand>
</feature>
<accession>A0A4R5CGN9</accession>
<dbReference type="Pfam" id="PF00266">
    <property type="entry name" value="Aminotran_5"/>
    <property type="match status" value="1"/>
</dbReference>
<evidence type="ECO:0000256" key="12">
    <source>
        <dbReference type="HAMAP-Rule" id="MF_00160"/>
    </source>
</evidence>
<comment type="cofactor">
    <cofactor evidence="12">
        <name>pyridoxal 5'-phosphate</name>
        <dbReference type="ChEBI" id="CHEBI:597326"/>
    </cofactor>
    <text evidence="12">Binds 1 pyridoxal phosphate per subunit.</text>
</comment>
<evidence type="ECO:0000256" key="9">
    <source>
        <dbReference type="ARBA" id="ARBA00023299"/>
    </source>
</evidence>
<proteinExistence type="inferred from homology"/>
<evidence type="ECO:0000256" key="1">
    <source>
        <dbReference type="ARBA" id="ARBA00004915"/>
    </source>
</evidence>
<dbReference type="InterPro" id="IPR015421">
    <property type="entry name" value="PyrdxlP-dep_Trfase_major"/>
</dbReference>
<comment type="pathway">
    <text evidence="1 12">Cofactor biosynthesis; pyridoxine 5'-phosphate biosynthesis; pyridoxine 5'-phosphate from D-erythrose 4-phosphate: step 3/5.</text>
</comment>
<dbReference type="EC" id="2.6.1.52" evidence="12"/>
<evidence type="ECO:0000256" key="2">
    <source>
        <dbReference type="ARBA" id="ARBA00005099"/>
    </source>
</evidence>
<dbReference type="Gene3D" id="3.90.1150.10">
    <property type="entry name" value="Aspartate Aminotransferase, domain 1"/>
    <property type="match status" value="1"/>
</dbReference>
<dbReference type="HAMAP" id="MF_00160">
    <property type="entry name" value="SerC_aminotrans_5"/>
    <property type="match status" value="1"/>
</dbReference>
<keyword evidence="7 12" id="KW-0663">Pyridoxal phosphate</keyword>
<feature type="binding site" evidence="12">
    <location>
        <position position="102"/>
    </location>
    <ligand>
        <name>pyridoxal 5'-phosphate</name>
        <dbReference type="ChEBI" id="CHEBI:597326"/>
    </ligand>
</feature>
<dbReference type="GO" id="GO:0005737">
    <property type="term" value="C:cytoplasm"/>
    <property type="evidence" value="ECO:0007669"/>
    <property type="project" value="UniProtKB-SubCell"/>
</dbReference>
<keyword evidence="12" id="KW-0963">Cytoplasm</keyword>
<feature type="binding site" evidence="12">
    <location>
        <position position="192"/>
    </location>
    <ligand>
        <name>pyridoxal 5'-phosphate</name>
        <dbReference type="ChEBI" id="CHEBI:597326"/>
    </ligand>
</feature>
<comment type="catalytic activity">
    <reaction evidence="10 12">
        <text>4-(phosphooxy)-L-threonine + 2-oxoglutarate = (R)-3-hydroxy-2-oxo-4-phosphooxybutanoate + L-glutamate</text>
        <dbReference type="Rhea" id="RHEA:16573"/>
        <dbReference type="ChEBI" id="CHEBI:16810"/>
        <dbReference type="ChEBI" id="CHEBI:29985"/>
        <dbReference type="ChEBI" id="CHEBI:58452"/>
        <dbReference type="ChEBI" id="CHEBI:58538"/>
        <dbReference type="EC" id="2.6.1.52"/>
    </reaction>
</comment>
<dbReference type="GO" id="GO:0030170">
    <property type="term" value="F:pyridoxal phosphate binding"/>
    <property type="evidence" value="ECO:0007669"/>
    <property type="project" value="UniProtKB-UniRule"/>
</dbReference>
<comment type="subunit">
    <text evidence="12">Homodimer.</text>
</comment>
<feature type="domain" description="Aminotransferase class V" evidence="13">
    <location>
        <begin position="5"/>
        <end position="345"/>
    </location>
</feature>
<keyword evidence="9 12" id="KW-0718">Serine biosynthesis</keyword>
<keyword evidence="8 12" id="KW-0664">Pyridoxine biosynthesis</keyword>
<dbReference type="FunFam" id="3.90.1150.10:FF:000006">
    <property type="entry name" value="Phosphoserine aminotransferase"/>
    <property type="match status" value="1"/>
</dbReference>
<evidence type="ECO:0000256" key="7">
    <source>
        <dbReference type="ARBA" id="ARBA00022898"/>
    </source>
</evidence>
<evidence type="ECO:0000256" key="5">
    <source>
        <dbReference type="ARBA" id="ARBA00022605"/>
    </source>
</evidence>
<comment type="subcellular location">
    <subcellularLocation>
        <location evidence="12">Cytoplasm</location>
    </subcellularLocation>
</comment>
<sequence length="356" mass="38895">MKKHNYSAGPSILPQEVFEKSAQAILNFNNSGLSILEISHRSKDFVAVMDEARSLAIELLGLEGKGYQALFLAGGASTEFLRAPFNLMKENGKSAYLDSGTWATAAIKEAKFFGETVIVASSKEDNYTYIPKGYTIPSDADYFHCTSNNTIFGTQMKSFPETTVPVVCDMSSDIFSRVLDFSKFDIIYAGAQKNMGPAGTTLVVIKEDILGKNGRAIPSILDYTKHIKAESMYNTPPVFSVYVALLTLRWIKEKGGIAAVEKLNEAKAALLYGEIDRNPLFKGASVVEDRSNMNVTFLLTNPDNAATFDAMWKEAGISGLPGHRSVGGYRASIYNAMPIESIQILVDVMQALEAKV</sequence>
<dbReference type="NCBIfam" id="NF003764">
    <property type="entry name" value="PRK05355.1"/>
    <property type="match status" value="1"/>
</dbReference>
<comment type="catalytic activity">
    <reaction evidence="11 12">
        <text>O-phospho-L-serine + 2-oxoglutarate = 3-phosphooxypyruvate + L-glutamate</text>
        <dbReference type="Rhea" id="RHEA:14329"/>
        <dbReference type="ChEBI" id="CHEBI:16810"/>
        <dbReference type="ChEBI" id="CHEBI:18110"/>
        <dbReference type="ChEBI" id="CHEBI:29985"/>
        <dbReference type="ChEBI" id="CHEBI:57524"/>
        <dbReference type="EC" id="2.6.1.52"/>
    </reaction>
</comment>
<dbReference type="GO" id="GO:0006564">
    <property type="term" value="P:L-serine biosynthetic process"/>
    <property type="evidence" value="ECO:0007669"/>
    <property type="project" value="UniProtKB-UniRule"/>
</dbReference>
<feature type="binding site" evidence="12">
    <location>
        <position position="41"/>
    </location>
    <ligand>
        <name>L-glutamate</name>
        <dbReference type="ChEBI" id="CHEBI:29985"/>
    </ligand>
</feature>
<feature type="binding site" evidence="12">
    <location>
        <position position="169"/>
    </location>
    <ligand>
        <name>pyridoxal 5'-phosphate</name>
        <dbReference type="ChEBI" id="CHEBI:597326"/>
    </ligand>
</feature>